<evidence type="ECO:0000313" key="1">
    <source>
        <dbReference type="EMBL" id="WWT31471.1"/>
    </source>
</evidence>
<organism evidence="1 2">
    <name type="scientific">Pelagibacterium nitratireducens</name>
    <dbReference type="NCBI Taxonomy" id="1046114"/>
    <lineage>
        <taxon>Bacteria</taxon>
        <taxon>Pseudomonadati</taxon>
        <taxon>Pseudomonadota</taxon>
        <taxon>Alphaproteobacteria</taxon>
        <taxon>Hyphomicrobiales</taxon>
        <taxon>Devosiaceae</taxon>
        <taxon>Pelagibacterium</taxon>
    </lineage>
</organism>
<dbReference type="Proteomes" id="UP001369958">
    <property type="component" value="Chromosome"/>
</dbReference>
<protein>
    <submittedName>
        <fullName evidence="1">Uncharacterized protein</fullName>
    </submittedName>
</protein>
<dbReference type="EMBL" id="CP146275">
    <property type="protein sequence ID" value="WWT31471.1"/>
    <property type="molecule type" value="Genomic_DNA"/>
</dbReference>
<name>A0ABZ2HUZ6_9HYPH</name>
<proteinExistence type="predicted"/>
<evidence type="ECO:0000313" key="2">
    <source>
        <dbReference type="Proteomes" id="UP001369958"/>
    </source>
</evidence>
<reference evidence="1 2" key="1">
    <citation type="submission" date="2024-02" db="EMBL/GenBank/DDBJ databases">
        <title>Complete genome sequence of Pelagibacterium nitratireducens ZH15.</title>
        <authorList>
            <person name="Zhao L.H."/>
        </authorList>
    </citation>
    <scope>NUCLEOTIDE SEQUENCE [LARGE SCALE GENOMIC DNA]</scope>
    <source>
        <strain evidence="1 2">ZH15</strain>
    </source>
</reference>
<sequence>MKMPTKVRAAMWAIGEQMDRIRLYQSFVLHNDIHTLSPSARRRLGLSE</sequence>
<gene>
    <name evidence="1" type="ORF">V6617_10540</name>
</gene>
<accession>A0ABZ2HUZ6</accession>
<dbReference type="RefSeq" id="WP_338606940.1">
    <property type="nucleotide sequence ID" value="NZ_CP146275.1"/>
</dbReference>
<keyword evidence="2" id="KW-1185">Reference proteome</keyword>